<protein>
    <submittedName>
        <fullName evidence="1">Uncharacterized protein</fullName>
    </submittedName>
</protein>
<dbReference type="EMBL" id="KY565518">
    <property type="protein sequence ID" value="ARR74952.1"/>
    <property type="molecule type" value="Genomic_DNA"/>
</dbReference>
<reference evidence="1" key="1">
    <citation type="journal article" date="2017" name="ISME J.">
        <title>Genomic exploration of individual giant ocean viruses.</title>
        <authorList>
            <person name="Wilson W.H."/>
            <person name="Gilg I.C."/>
            <person name="Moniruzzaman M."/>
            <person name="Field E.K."/>
            <person name="Koren S."/>
            <person name="LeCleir G.R."/>
            <person name="Martinez Martinez J."/>
            <person name="Poulton N.J."/>
            <person name="Swan B.K."/>
            <person name="Stepanauskas R."/>
            <person name="Wilhelm S.W."/>
        </authorList>
    </citation>
    <scope>NUCLEOTIDE SEQUENCE</scope>
</reference>
<sequence length="96" mass="10328">MAIQNDDAYVTGQNVSITGVYMTLGCHRVLLTKDGANYNLNGICCIYKDASAYTNGFAPLGDFRVNVTLGAGDLAGNLYTALYDELKVTYTNTTDV</sequence>
<accession>A0A1X9VNP1</accession>
<organism evidence="1">
    <name type="scientific">Mimivirus AB-566-O17</name>
    <dbReference type="NCBI Taxonomy" id="1988039"/>
    <lineage>
        <taxon>Viruses</taxon>
        <taxon>Varidnaviria</taxon>
        <taxon>Bamfordvirae</taxon>
        <taxon>Nucleocytoviricota</taxon>
        <taxon>Megaviricetes</taxon>
        <taxon>Imitervirales</taxon>
        <taxon>Mimiviridae</taxon>
        <taxon>Megamimivirinae</taxon>
        <taxon>Mimivirus</taxon>
    </lineage>
</organism>
<gene>
    <name evidence="1" type="ORF">SAGO17_0032</name>
</gene>
<proteinExistence type="predicted"/>
<evidence type="ECO:0000313" key="1">
    <source>
        <dbReference type="EMBL" id="ARR74952.1"/>
    </source>
</evidence>
<name>A0A1X9VNP1_9VIRU</name>